<dbReference type="CDD" id="cd00293">
    <property type="entry name" value="USP-like"/>
    <property type="match status" value="1"/>
</dbReference>
<dbReference type="Proteomes" id="UP000000268">
    <property type="component" value="Chromosome"/>
</dbReference>
<keyword evidence="4" id="KW-1185">Reference proteome</keyword>
<dbReference type="PRINTS" id="PR01438">
    <property type="entry name" value="UNVRSLSTRESS"/>
</dbReference>
<protein>
    <submittedName>
        <fullName evidence="3">Universal stress protein</fullName>
    </submittedName>
</protein>
<evidence type="ECO:0000313" key="3">
    <source>
        <dbReference type="EMBL" id="ABW26667.1"/>
    </source>
</evidence>
<name>B0CA80_ACAM1</name>
<dbReference type="OrthoDB" id="516822at2"/>
<sequence>MFRKILVALDHSETALDVFDQALDLAATTQANLMLLHVLSMDDQDAPDAPTSFPSMYYYPGLSATSIKVYQQQWEQYTHAAQDILEAQSEEARLAGVSVRTTQKQGAPGETICEVAKEWQADLILLGSRGRAGLSEWLLGSVSNYVMHHAPCSVLICREPETPPPNSIPDHLNRQLMSNLGGWQ</sequence>
<dbReference type="AlphaFoldDB" id="B0CA80"/>
<accession>B0CA80</accession>
<dbReference type="InterPro" id="IPR006016">
    <property type="entry name" value="UspA"/>
</dbReference>
<evidence type="ECO:0000313" key="4">
    <source>
        <dbReference type="Proteomes" id="UP000000268"/>
    </source>
</evidence>
<feature type="domain" description="UspA" evidence="2">
    <location>
        <begin position="1"/>
        <end position="158"/>
    </location>
</feature>
<dbReference type="Gene3D" id="3.40.50.620">
    <property type="entry name" value="HUPs"/>
    <property type="match status" value="1"/>
</dbReference>
<dbReference type="STRING" id="329726.AM1_1646"/>
<proteinExistence type="inferred from homology"/>
<reference evidence="3 4" key="1">
    <citation type="journal article" date="2008" name="Proc. Natl. Acad. Sci. U.S.A.">
        <title>Niche adaptation and genome expansion in the chlorophyll d-producing cyanobacterium Acaryochloris marina.</title>
        <authorList>
            <person name="Swingley W.D."/>
            <person name="Chen M."/>
            <person name="Cheung P.C."/>
            <person name="Conrad A.L."/>
            <person name="Dejesa L.C."/>
            <person name="Hao J."/>
            <person name="Honchak B.M."/>
            <person name="Karbach L.E."/>
            <person name="Kurdoglu A."/>
            <person name="Lahiri S."/>
            <person name="Mastrian S.D."/>
            <person name="Miyashita H."/>
            <person name="Page L."/>
            <person name="Ramakrishna P."/>
            <person name="Satoh S."/>
            <person name="Sattley W.M."/>
            <person name="Shimada Y."/>
            <person name="Taylor H.L."/>
            <person name="Tomo T."/>
            <person name="Tsuchiya T."/>
            <person name="Wang Z.T."/>
            <person name="Raymond J."/>
            <person name="Mimuro M."/>
            <person name="Blankenship R.E."/>
            <person name="Touchman J.W."/>
        </authorList>
    </citation>
    <scope>NUCLEOTIDE SEQUENCE [LARGE SCALE GENOMIC DNA]</scope>
    <source>
        <strain evidence="4">MBIC 11017</strain>
    </source>
</reference>
<dbReference type="eggNOG" id="COG0589">
    <property type="taxonomic scope" value="Bacteria"/>
</dbReference>
<dbReference type="PANTHER" id="PTHR46268:SF8">
    <property type="entry name" value="UNIVERSAL STRESS PROTEIN SLL1388"/>
    <property type="match status" value="1"/>
</dbReference>
<comment type="similarity">
    <text evidence="1">Belongs to the universal stress protein A family.</text>
</comment>
<evidence type="ECO:0000259" key="2">
    <source>
        <dbReference type="Pfam" id="PF00582"/>
    </source>
</evidence>
<gene>
    <name evidence="3" type="ordered locus">AM1_1646</name>
</gene>
<dbReference type="InterPro" id="IPR014729">
    <property type="entry name" value="Rossmann-like_a/b/a_fold"/>
</dbReference>
<dbReference type="RefSeq" id="WP_012162186.1">
    <property type="nucleotide sequence ID" value="NC_009925.1"/>
</dbReference>
<organism evidence="3 4">
    <name type="scientific">Acaryochloris marina (strain MBIC 11017)</name>
    <dbReference type="NCBI Taxonomy" id="329726"/>
    <lineage>
        <taxon>Bacteria</taxon>
        <taxon>Bacillati</taxon>
        <taxon>Cyanobacteriota</taxon>
        <taxon>Cyanophyceae</taxon>
        <taxon>Acaryochloridales</taxon>
        <taxon>Acaryochloridaceae</taxon>
        <taxon>Acaryochloris</taxon>
    </lineage>
</organism>
<dbReference type="Pfam" id="PF00582">
    <property type="entry name" value="Usp"/>
    <property type="match status" value="1"/>
</dbReference>
<dbReference type="EMBL" id="CP000828">
    <property type="protein sequence ID" value="ABW26667.1"/>
    <property type="molecule type" value="Genomic_DNA"/>
</dbReference>
<dbReference type="HOGENOM" id="CLU_049301_16_1_3"/>
<dbReference type="InterPro" id="IPR006015">
    <property type="entry name" value="Universal_stress_UspA"/>
</dbReference>
<dbReference type="KEGG" id="amr:AM1_1646"/>
<evidence type="ECO:0000256" key="1">
    <source>
        <dbReference type="ARBA" id="ARBA00008791"/>
    </source>
</evidence>
<dbReference type="PANTHER" id="PTHR46268">
    <property type="entry name" value="STRESS RESPONSE PROTEIN NHAX"/>
    <property type="match status" value="1"/>
</dbReference>
<dbReference type="SUPFAM" id="SSF52402">
    <property type="entry name" value="Adenine nucleotide alpha hydrolases-like"/>
    <property type="match status" value="1"/>
</dbReference>